<name>A0A853ESZ2_9MICO</name>
<dbReference type="EMBL" id="JACBYE010000007">
    <property type="protein sequence ID" value="NYS92842.1"/>
    <property type="molecule type" value="Genomic_DNA"/>
</dbReference>
<dbReference type="RefSeq" id="WP_179912626.1">
    <property type="nucleotide sequence ID" value="NZ_JACBYE010000007.1"/>
</dbReference>
<dbReference type="Proteomes" id="UP000561011">
    <property type="component" value="Unassembled WGS sequence"/>
</dbReference>
<dbReference type="AlphaFoldDB" id="A0A853ESZ2"/>
<keyword evidence="2" id="KW-0186">Copper</keyword>
<sequence>MSQSQTDGPETSAATLHDAAAVKKVANRLRRAHGQLAAVIAAVEGGGDCRQVVTQLAAVSSALDRAGFAIISTAMRQCLVEGDEPDSEGSTSGPTRLTVDELEKMFLTLA</sequence>
<evidence type="ECO:0000313" key="4">
    <source>
        <dbReference type="Proteomes" id="UP000561011"/>
    </source>
</evidence>
<comment type="similarity">
    <text evidence="1">Belongs to the CsoR family.</text>
</comment>
<dbReference type="GO" id="GO:0046872">
    <property type="term" value="F:metal ion binding"/>
    <property type="evidence" value="ECO:0007669"/>
    <property type="project" value="InterPro"/>
</dbReference>
<comment type="caution">
    <text evidence="3">The sequence shown here is derived from an EMBL/GenBank/DDBJ whole genome shotgun (WGS) entry which is preliminary data.</text>
</comment>
<evidence type="ECO:0000256" key="1">
    <source>
        <dbReference type="ARBA" id="ARBA00005428"/>
    </source>
</evidence>
<organism evidence="3 4">
    <name type="scientific">Sanguibacter inulinus</name>
    <dbReference type="NCBI Taxonomy" id="60922"/>
    <lineage>
        <taxon>Bacteria</taxon>
        <taxon>Bacillati</taxon>
        <taxon>Actinomycetota</taxon>
        <taxon>Actinomycetes</taxon>
        <taxon>Micrococcales</taxon>
        <taxon>Sanguibacteraceae</taxon>
        <taxon>Sanguibacter</taxon>
    </lineage>
</organism>
<dbReference type="PANTHER" id="PTHR33677">
    <property type="entry name" value="TRANSCRIPTIONAL REPRESSOR FRMR-RELATED"/>
    <property type="match status" value="1"/>
</dbReference>
<dbReference type="InterPro" id="IPR003735">
    <property type="entry name" value="Metal_Tscrpt_repr"/>
</dbReference>
<protein>
    <submittedName>
        <fullName evidence="3">Metal-sensitive transcriptional regulator</fullName>
    </submittedName>
</protein>
<dbReference type="GO" id="GO:0003677">
    <property type="term" value="F:DNA binding"/>
    <property type="evidence" value="ECO:0007669"/>
    <property type="project" value="InterPro"/>
</dbReference>
<dbReference type="Pfam" id="PF02583">
    <property type="entry name" value="Trns_repr_metal"/>
    <property type="match status" value="1"/>
</dbReference>
<dbReference type="GO" id="GO:0045892">
    <property type="term" value="P:negative regulation of DNA-templated transcription"/>
    <property type="evidence" value="ECO:0007669"/>
    <property type="project" value="UniProtKB-ARBA"/>
</dbReference>
<keyword evidence="4" id="KW-1185">Reference proteome</keyword>
<dbReference type="PANTHER" id="PTHR33677:SF5">
    <property type="entry name" value="TRANSCRIPTIONAL REPRESSOR FRMR"/>
    <property type="match status" value="1"/>
</dbReference>
<reference evidence="3 4" key="1">
    <citation type="submission" date="2020-07" db="EMBL/GenBank/DDBJ databases">
        <title>MOT database genomes.</title>
        <authorList>
            <person name="Joseph S."/>
            <person name="Aduse-Opoku J."/>
            <person name="Hashim A."/>
            <person name="Wade W."/>
            <person name="Curtis M."/>
        </authorList>
    </citation>
    <scope>NUCLEOTIDE SEQUENCE [LARGE SCALE GENOMIC DNA]</scope>
    <source>
        <strain evidence="3 4">DSM 100099</strain>
    </source>
</reference>
<accession>A0A853ESZ2</accession>
<dbReference type="Gene3D" id="1.20.58.1000">
    <property type="entry name" value="Metal-sensitive repressor, helix protomer"/>
    <property type="match status" value="1"/>
</dbReference>
<gene>
    <name evidence="3" type="ORF">HZZ10_04775</name>
</gene>
<proteinExistence type="inferred from homology"/>
<evidence type="ECO:0000256" key="2">
    <source>
        <dbReference type="ARBA" id="ARBA00023008"/>
    </source>
</evidence>
<dbReference type="CDD" id="cd10148">
    <property type="entry name" value="CsoR-like_DUF156"/>
    <property type="match status" value="1"/>
</dbReference>
<dbReference type="InterPro" id="IPR038390">
    <property type="entry name" value="Metal_Tscrpt_repr_sf"/>
</dbReference>
<evidence type="ECO:0000313" key="3">
    <source>
        <dbReference type="EMBL" id="NYS92842.1"/>
    </source>
</evidence>